<organism evidence="1 2">
    <name type="scientific">Duganella radicis</name>
    <dbReference type="NCBI Taxonomy" id="551988"/>
    <lineage>
        <taxon>Bacteria</taxon>
        <taxon>Pseudomonadati</taxon>
        <taxon>Pseudomonadota</taxon>
        <taxon>Betaproteobacteria</taxon>
        <taxon>Burkholderiales</taxon>
        <taxon>Oxalobacteraceae</taxon>
        <taxon>Telluria group</taxon>
        <taxon>Duganella</taxon>
    </lineage>
</organism>
<sequence length="154" mass="17324">MDNCSRDSMYSTAQRRIFMAFHFRLREVLSLAYAHARWQRSGLANAELCRSMTRAWRHAIHYSNRGTYYMKNSSELSAILDKLAHDHDFREHLLTDPVAALAGVGVTLHPDEVPAQRSLPSQAAIAADKEQLVSHLESTASMWPFLLSGAVLPS</sequence>
<dbReference type="EMBL" id="WNKY01000024">
    <property type="protein sequence ID" value="MTV39822.1"/>
    <property type="molecule type" value="Genomic_DNA"/>
</dbReference>
<dbReference type="AlphaFoldDB" id="A0A6L6PLH4"/>
<name>A0A6L6PLH4_9BURK</name>
<dbReference type="InterPro" id="IPR030976">
    <property type="entry name" value="Mod_pep_NH_fam"/>
</dbReference>
<comment type="caution">
    <text evidence="1">The sequence shown here is derived from an EMBL/GenBank/DDBJ whole genome shotgun (WGS) entry which is preliminary data.</text>
</comment>
<evidence type="ECO:0000313" key="1">
    <source>
        <dbReference type="EMBL" id="MTV39822.1"/>
    </source>
</evidence>
<dbReference type="OrthoDB" id="8780590at2"/>
<dbReference type="Proteomes" id="UP000475582">
    <property type="component" value="Unassembled WGS sequence"/>
</dbReference>
<reference evidence="1 2" key="1">
    <citation type="submission" date="2019-11" db="EMBL/GenBank/DDBJ databases">
        <title>Type strains purchased from KCTC, JCM and DSMZ.</title>
        <authorList>
            <person name="Lu H."/>
        </authorList>
    </citation>
    <scope>NUCLEOTIDE SEQUENCE [LARGE SCALE GENOMIC DNA]</scope>
    <source>
        <strain evidence="1 2">KCTC 22382</strain>
    </source>
</reference>
<dbReference type="InterPro" id="IPR036648">
    <property type="entry name" value="CN_Hdrase_a/SCN_Hdrase_g_sf"/>
</dbReference>
<dbReference type="GO" id="GO:0003824">
    <property type="term" value="F:catalytic activity"/>
    <property type="evidence" value="ECO:0007669"/>
    <property type="project" value="InterPro"/>
</dbReference>
<accession>A0A6L6PLH4</accession>
<gene>
    <name evidence="1" type="ORF">GM676_19840</name>
</gene>
<keyword evidence="2" id="KW-1185">Reference proteome</keyword>
<dbReference type="SUPFAM" id="SSF56209">
    <property type="entry name" value="Nitrile hydratase alpha chain"/>
    <property type="match status" value="1"/>
</dbReference>
<proteinExistence type="predicted"/>
<dbReference type="NCBIfam" id="NF038399">
    <property type="entry name" value="NH_RiPP_Os17"/>
    <property type="match status" value="1"/>
</dbReference>
<evidence type="ECO:0000313" key="2">
    <source>
        <dbReference type="Proteomes" id="UP000475582"/>
    </source>
</evidence>
<dbReference type="GO" id="GO:0046914">
    <property type="term" value="F:transition metal ion binding"/>
    <property type="evidence" value="ECO:0007669"/>
    <property type="project" value="InterPro"/>
</dbReference>
<dbReference type="NCBIfam" id="TIGR04509">
    <property type="entry name" value="mod_pep_NH_fam"/>
    <property type="match status" value="1"/>
</dbReference>
<protein>
    <submittedName>
        <fullName evidence="1">Putative modified peptide</fullName>
    </submittedName>
</protein>